<evidence type="ECO:0000313" key="6">
    <source>
        <dbReference type="Proteomes" id="UP000050502"/>
    </source>
</evidence>
<sequence length="525" mass="57510">MAAAGWSEENGLLTVSAGSCDYGGLLKEIRAVDELTVQFTMCAPDPAFPSKAAFSAFAIQPREHLEATGGSPLENPVGTGPYMLESWNRGESIVFKRFDDYWGDPAQTETLVFRWSTEGAARLLELQSGTVDGIDNPSPDDYATIEADPNLQLIIRPALNVFYIGMNNTYEPFNDERVRQAIAMGIDRERIVKSFYPEGSEVASHFTPCAIPNGCVGEPWYDFDPERARELLAEAGYPDGFKTKIYYRDVFRSYLPEPGLVAQDIQAQLKENLNIDAEIVVMESGAFIQAADAGELDGLHLLGWGADYPHVTNFLDFHFGAGASKQFGEKFSDIVENLQKGAQIADPEEARPYYEAANNAIKQHVPMVPVAHGASAVAYRADVENAHASPLGNEYFAVMKPGDRDTFVWMQNAEPISLYCGDETDGESLRACEQVTESLLAYEVGGTAVQPALATSCDPNEDLTVWTCKLREGVKFHDGSTLDANDVVVSWGLQWDASHPLHKGNSGAFTYFSALWGGFINDTGE</sequence>
<accession>A0A0P6YKJ2</accession>
<dbReference type="Gene3D" id="3.10.105.10">
    <property type="entry name" value="Dipeptide-binding Protein, Domain 3"/>
    <property type="match status" value="1"/>
</dbReference>
<reference evidence="5 6" key="1">
    <citation type="submission" date="2015-07" db="EMBL/GenBank/DDBJ databases">
        <title>Whole genome sequence of Ardenticatena maritima DSM 23922.</title>
        <authorList>
            <person name="Hemp J."/>
            <person name="Ward L.M."/>
            <person name="Pace L.A."/>
            <person name="Fischer W.W."/>
        </authorList>
    </citation>
    <scope>NUCLEOTIDE SEQUENCE [LARGE SCALE GENOMIC DNA]</scope>
    <source>
        <strain evidence="5 6">110S</strain>
    </source>
</reference>
<name>A0A0P6YKJ2_9CHLR</name>
<dbReference type="PANTHER" id="PTHR30290">
    <property type="entry name" value="PERIPLASMIC BINDING COMPONENT OF ABC TRANSPORTER"/>
    <property type="match status" value="1"/>
</dbReference>
<comment type="similarity">
    <text evidence="1">Belongs to the bacterial solute-binding protein 5 family.</text>
</comment>
<evidence type="ECO:0000259" key="4">
    <source>
        <dbReference type="Pfam" id="PF00496"/>
    </source>
</evidence>
<dbReference type="PANTHER" id="PTHR30290:SF9">
    <property type="entry name" value="OLIGOPEPTIDE-BINDING PROTEIN APPA"/>
    <property type="match status" value="1"/>
</dbReference>
<dbReference type="SUPFAM" id="SSF53850">
    <property type="entry name" value="Periplasmic binding protein-like II"/>
    <property type="match status" value="2"/>
</dbReference>
<feature type="domain" description="Solute-binding protein family 5" evidence="4">
    <location>
        <begin position="449"/>
        <end position="499"/>
    </location>
</feature>
<dbReference type="GO" id="GO:1904680">
    <property type="term" value="F:peptide transmembrane transporter activity"/>
    <property type="evidence" value="ECO:0007669"/>
    <property type="project" value="TreeGrafter"/>
</dbReference>
<dbReference type="InterPro" id="IPR039424">
    <property type="entry name" value="SBP_5"/>
</dbReference>
<keyword evidence="3" id="KW-0732">Signal</keyword>
<dbReference type="GO" id="GO:0015833">
    <property type="term" value="P:peptide transport"/>
    <property type="evidence" value="ECO:0007669"/>
    <property type="project" value="TreeGrafter"/>
</dbReference>
<dbReference type="Pfam" id="PF00496">
    <property type="entry name" value="SBP_bac_5"/>
    <property type="match status" value="2"/>
</dbReference>
<evidence type="ECO:0000256" key="3">
    <source>
        <dbReference type="ARBA" id="ARBA00022729"/>
    </source>
</evidence>
<protein>
    <submittedName>
        <fullName evidence="5">Peptide ABC transporter substrate-binding protein</fullName>
    </submittedName>
</protein>
<evidence type="ECO:0000256" key="1">
    <source>
        <dbReference type="ARBA" id="ARBA00005695"/>
    </source>
</evidence>
<organism evidence="5 6">
    <name type="scientific">Ardenticatena maritima</name>
    <dbReference type="NCBI Taxonomy" id="872965"/>
    <lineage>
        <taxon>Bacteria</taxon>
        <taxon>Bacillati</taxon>
        <taxon>Chloroflexota</taxon>
        <taxon>Ardenticatenia</taxon>
        <taxon>Ardenticatenales</taxon>
        <taxon>Ardenticatenaceae</taxon>
        <taxon>Ardenticatena</taxon>
    </lineage>
</organism>
<dbReference type="EMBL" id="LGKN01000011">
    <property type="protein sequence ID" value="KPL85725.1"/>
    <property type="molecule type" value="Genomic_DNA"/>
</dbReference>
<evidence type="ECO:0000313" key="5">
    <source>
        <dbReference type="EMBL" id="KPL85725.1"/>
    </source>
</evidence>
<dbReference type="Gene3D" id="3.40.190.10">
    <property type="entry name" value="Periplasmic binding protein-like II"/>
    <property type="match status" value="1"/>
</dbReference>
<dbReference type="Gene3D" id="3.90.76.10">
    <property type="entry name" value="Dipeptide-binding Protein, Domain 1"/>
    <property type="match status" value="2"/>
</dbReference>
<keyword evidence="2" id="KW-0813">Transport</keyword>
<comment type="caution">
    <text evidence="5">The sequence shown here is derived from an EMBL/GenBank/DDBJ whole genome shotgun (WGS) entry which is preliminary data.</text>
</comment>
<gene>
    <name evidence="5" type="ORF">SE16_15195</name>
</gene>
<feature type="domain" description="Solute-binding protein family 5" evidence="4">
    <location>
        <begin position="26"/>
        <end position="324"/>
    </location>
</feature>
<dbReference type="InterPro" id="IPR000914">
    <property type="entry name" value="SBP_5_dom"/>
</dbReference>
<dbReference type="AlphaFoldDB" id="A0A0P6YKJ2"/>
<proteinExistence type="inferred from homology"/>
<dbReference type="Proteomes" id="UP000050502">
    <property type="component" value="Unassembled WGS sequence"/>
</dbReference>
<evidence type="ECO:0000256" key="2">
    <source>
        <dbReference type="ARBA" id="ARBA00022448"/>
    </source>
</evidence>